<dbReference type="OrthoDB" id="3690318at2"/>
<dbReference type="EMBL" id="PYMH01000009">
    <property type="protein sequence ID" value="PSU32553.1"/>
    <property type="molecule type" value="Genomic_DNA"/>
</dbReference>
<evidence type="ECO:0000313" key="2">
    <source>
        <dbReference type="Proteomes" id="UP000241222"/>
    </source>
</evidence>
<proteinExistence type="predicted"/>
<gene>
    <name evidence="1" type="ORF">C9I99_17350</name>
</gene>
<organism evidence="1 2">
    <name type="scientific">Photobacterium lutimaris</name>
    <dbReference type="NCBI Taxonomy" id="388278"/>
    <lineage>
        <taxon>Bacteria</taxon>
        <taxon>Pseudomonadati</taxon>
        <taxon>Pseudomonadota</taxon>
        <taxon>Gammaproteobacteria</taxon>
        <taxon>Vibrionales</taxon>
        <taxon>Vibrionaceae</taxon>
        <taxon>Photobacterium</taxon>
    </lineage>
</organism>
<keyword evidence="2" id="KW-1185">Reference proteome</keyword>
<evidence type="ECO:0000313" key="1">
    <source>
        <dbReference type="EMBL" id="PSU32553.1"/>
    </source>
</evidence>
<comment type="caution">
    <text evidence="1">The sequence shown here is derived from an EMBL/GenBank/DDBJ whole genome shotgun (WGS) entry which is preliminary data.</text>
</comment>
<dbReference type="AlphaFoldDB" id="A0A2T3IVU4"/>
<dbReference type="Proteomes" id="UP000241222">
    <property type="component" value="Unassembled WGS sequence"/>
</dbReference>
<name>A0A2T3IVU4_9GAMM</name>
<protein>
    <submittedName>
        <fullName evidence="1">Uncharacterized protein</fullName>
    </submittedName>
</protein>
<reference evidence="1 2" key="1">
    <citation type="submission" date="2018-03" db="EMBL/GenBank/DDBJ databases">
        <title>Whole genome sequencing of Histamine producing bacteria.</title>
        <authorList>
            <person name="Butler K."/>
        </authorList>
    </citation>
    <scope>NUCLEOTIDE SEQUENCE [LARGE SCALE GENOMIC DNA]</scope>
    <source>
        <strain evidence="1 2">JCM 13586</strain>
    </source>
</reference>
<sequence>MDSFTLNQEHLSGDIKRELLRLIEAPIANESLLPNTEFVQLRHVEFAANRYAEYREWRYVYFFIQWECR</sequence>
<accession>A0A2T3IVU4</accession>